<evidence type="ECO:0000256" key="1">
    <source>
        <dbReference type="SAM" id="MobiDB-lite"/>
    </source>
</evidence>
<proteinExistence type="predicted"/>
<evidence type="ECO:0000313" key="3">
    <source>
        <dbReference type="Proteomes" id="UP000287144"/>
    </source>
</evidence>
<keyword evidence="3" id="KW-1185">Reference proteome</keyword>
<accession>A0A428TYX6</accession>
<dbReference type="EMBL" id="NKCK01000041">
    <property type="protein sequence ID" value="RSM07222.1"/>
    <property type="molecule type" value="Genomic_DNA"/>
</dbReference>
<dbReference type="AlphaFoldDB" id="A0A428TYX6"/>
<sequence length="56" mass="5803">MCTHANTTKTAKAARTAKTATTAAPVDEADPICSCTKCHCRIIVPFPGSLSIINGL</sequence>
<name>A0A428TYX6_9HYPO</name>
<dbReference type="Proteomes" id="UP000287144">
    <property type="component" value="Unassembled WGS sequence"/>
</dbReference>
<comment type="caution">
    <text evidence="2">The sequence shown here is derived from an EMBL/GenBank/DDBJ whole genome shotgun (WGS) entry which is preliminary data.</text>
</comment>
<reference evidence="2 3" key="1">
    <citation type="submission" date="2017-06" db="EMBL/GenBank/DDBJ databases">
        <title>Comparative genomic analysis of Ambrosia Fusariam Clade fungi.</title>
        <authorList>
            <person name="Stajich J.E."/>
            <person name="Carrillo J."/>
            <person name="Kijimoto T."/>
            <person name="Eskalen A."/>
            <person name="O'Donnell K."/>
            <person name="Kasson M."/>
        </authorList>
    </citation>
    <scope>NUCLEOTIDE SEQUENCE [LARGE SCALE GENOMIC DNA]</scope>
    <source>
        <strain evidence="2 3">NRRL62579</strain>
    </source>
</reference>
<gene>
    <name evidence="2" type="ORF">CEP52_005319</name>
</gene>
<feature type="compositionally biased region" description="Low complexity" evidence="1">
    <location>
        <begin position="1"/>
        <end position="24"/>
    </location>
</feature>
<feature type="region of interest" description="Disordered" evidence="1">
    <location>
        <begin position="1"/>
        <end position="26"/>
    </location>
</feature>
<protein>
    <submittedName>
        <fullName evidence="2">Uncharacterized protein</fullName>
    </submittedName>
</protein>
<evidence type="ECO:0000313" key="2">
    <source>
        <dbReference type="EMBL" id="RSM07222.1"/>
    </source>
</evidence>
<organism evidence="2 3">
    <name type="scientific">Fusarium oligoseptatum</name>
    <dbReference type="NCBI Taxonomy" id="2604345"/>
    <lineage>
        <taxon>Eukaryota</taxon>
        <taxon>Fungi</taxon>
        <taxon>Dikarya</taxon>
        <taxon>Ascomycota</taxon>
        <taxon>Pezizomycotina</taxon>
        <taxon>Sordariomycetes</taxon>
        <taxon>Hypocreomycetidae</taxon>
        <taxon>Hypocreales</taxon>
        <taxon>Nectriaceae</taxon>
        <taxon>Fusarium</taxon>
        <taxon>Fusarium solani species complex</taxon>
    </lineage>
</organism>